<reference evidence="2" key="1">
    <citation type="submission" date="2016-06" db="EMBL/GenBank/DDBJ databases">
        <authorList>
            <person name="McIlroy S.J."/>
            <person name="Karst S.M."/>
            <person name="Albertsen M."/>
        </authorList>
    </citation>
    <scope>NUCLEOTIDE SEQUENCE [LARGE SCALE GENOMIC DNA]</scope>
</reference>
<keyword evidence="2" id="KW-1185">Reference proteome</keyword>
<sequence>MQDDSALRLDRSHINRPDTPGLNICQAFGQIGLELRQVCRLKRLVRLKQAQRFTNDFTRGSVQTGGDMLAHPIFQFDRQRDV</sequence>
<evidence type="ECO:0000313" key="2">
    <source>
        <dbReference type="Proteomes" id="UP000199169"/>
    </source>
</evidence>
<protein>
    <submittedName>
        <fullName evidence="1">Uncharacterized protein</fullName>
    </submittedName>
</protein>
<organism evidence="1 2">
    <name type="scientific">Candidatus Accumulibacter aalborgensis</name>
    <dbReference type="NCBI Taxonomy" id="1860102"/>
    <lineage>
        <taxon>Bacteria</taxon>
        <taxon>Pseudomonadati</taxon>
        <taxon>Pseudomonadota</taxon>
        <taxon>Betaproteobacteria</taxon>
        <taxon>Candidatus Accumulibacter</taxon>
    </lineage>
</organism>
<evidence type="ECO:0000313" key="1">
    <source>
        <dbReference type="EMBL" id="SBT03847.1"/>
    </source>
</evidence>
<name>A0A1A8XHJ8_9PROT</name>
<dbReference type="STRING" id="1860102.ACCAA_1160018"/>
<dbReference type="AlphaFoldDB" id="A0A1A8XHJ8"/>
<dbReference type="EMBL" id="FLQX01000020">
    <property type="protein sequence ID" value="SBT03847.1"/>
    <property type="molecule type" value="Genomic_DNA"/>
</dbReference>
<gene>
    <name evidence="1" type="ORF">ACCAA_1160018</name>
</gene>
<proteinExistence type="predicted"/>
<dbReference type="Proteomes" id="UP000199169">
    <property type="component" value="Unassembled WGS sequence"/>
</dbReference>
<accession>A0A1A8XHJ8</accession>